<proteinExistence type="predicted"/>
<keyword evidence="1" id="KW-0175">Coiled coil</keyword>
<reference evidence="4" key="1">
    <citation type="submission" date="2017-01" db="EMBL/GenBank/DDBJ databases">
        <authorList>
            <person name="Wolfgang W.J."/>
            <person name="Cole J."/>
            <person name="Wroblewski D."/>
            <person name="Mcginnis J."/>
            <person name="Musser K.A."/>
        </authorList>
    </citation>
    <scope>NUCLEOTIDE SEQUENCE [LARGE SCALE GENOMIC DNA]</scope>
    <source>
        <strain evidence="4">DSM 19151</strain>
    </source>
</reference>
<accession>A0A1X3DCD0</accession>
<feature type="transmembrane region" description="Helical" evidence="2">
    <location>
        <begin position="106"/>
        <end position="128"/>
    </location>
</feature>
<organism evidence="3 4">
    <name type="scientific">Neisseria dentiae</name>
    <dbReference type="NCBI Taxonomy" id="194197"/>
    <lineage>
        <taxon>Bacteria</taxon>
        <taxon>Pseudomonadati</taxon>
        <taxon>Pseudomonadota</taxon>
        <taxon>Betaproteobacteria</taxon>
        <taxon>Neisseriales</taxon>
        <taxon>Neisseriaceae</taxon>
        <taxon>Neisseria</taxon>
    </lineage>
</organism>
<protein>
    <submittedName>
        <fullName evidence="3">Lytic enzyme</fullName>
    </submittedName>
</protein>
<dbReference type="AlphaFoldDB" id="A0A1X3DCD0"/>
<sequence length="176" mass="19849">MNELDHASERLEDLIVDMVKLMTKYQNDSEKIVGNLQKELDKSLGQQRKMMVAMVKEDLMQKAASQVQSYAEDMEEARNQMIRQVAEFNTYLHSVKSENQKIFRQTVLGAAITLAALTIGGIALVFFYTNIISQKKLEADMLTRINNADIVQCGNNLCAKTGKAGANGYRIIQNRQ</sequence>
<keyword evidence="2" id="KW-0472">Membrane</keyword>
<evidence type="ECO:0000256" key="1">
    <source>
        <dbReference type="SAM" id="Coils"/>
    </source>
</evidence>
<comment type="caution">
    <text evidence="3">The sequence shown here is derived from an EMBL/GenBank/DDBJ whole genome shotgun (WGS) entry which is preliminary data.</text>
</comment>
<evidence type="ECO:0000256" key="2">
    <source>
        <dbReference type="SAM" id="Phobius"/>
    </source>
</evidence>
<dbReference type="RefSeq" id="WP_085365691.1">
    <property type="nucleotide sequence ID" value="NZ_CAUJPZ010000060.1"/>
</dbReference>
<evidence type="ECO:0000313" key="3">
    <source>
        <dbReference type="EMBL" id="OSI17435.1"/>
    </source>
</evidence>
<dbReference type="GeneID" id="94580175"/>
<gene>
    <name evidence="3" type="ORF">BWD09_05420</name>
</gene>
<name>A0A1X3DCD0_9NEIS</name>
<evidence type="ECO:0000313" key="4">
    <source>
        <dbReference type="Proteomes" id="UP000193118"/>
    </source>
</evidence>
<keyword evidence="2" id="KW-1133">Transmembrane helix</keyword>
<dbReference type="EMBL" id="MTBO01000010">
    <property type="protein sequence ID" value="OSI17435.1"/>
    <property type="molecule type" value="Genomic_DNA"/>
</dbReference>
<feature type="coiled-coil region" evidence="1">
    <location>
        <begin position="60"/>
        <end position="87"/>
    </location>
</feature>
<dbReference type="Proteomes" id="UP000193118">
    <property type="component" value="Unassembled WGS sequence"/>
</dbReference>
<keyword evidence="2" id="KW-0812">Transmembrane</keyword>
<dbReference type="STRING" id="194197.BWD09_05420"/>
<keyword evidence="4" id="KW-1185">Reference proteome</keyword>